<dbReference type="Proteomes" id="UP000799755">
    <property type="component" value="Unassembled WGS sequence"/>
</dbReference>
<feature type="non-terminal residue" evidence="1">
    <location>
        <position position="1"/>
    </location>
</feature>
<gene>
    <name evidence="1" type="ORF">BDR25DRAFT_372126</name>
</gene>
<name>A0ACB6QRI0_9PLEO</name>
<proteinExistence type="predicted"/>
<accession>A0ACB6QRI0</accession>
<organism evidence="1 2">
    <name type="scientific">Lindgomyces ingoldianus</name>
    <dbReference type="NCBI Taxonomy" id="673940"/>
    <lineage>
        <taxon>Eukaryota</taxon>
        <taxon>Fungi</taxon>
        <taxon>Dikarya</taxon>
        <taxon>Ascomycota</taxon>
        <taxon>Pezizomycotina</taxon>
        <taxon>Dothideomycetes</taxon>
        <taxon>Pleosporomycetidae</taxon>
        <taxon>Pleosporales</taxon>
        <taxon>Lindgomycetaceae</taxon>
        <taxon>Lindgomyces</taxon>
    </lineage>
</organism>
<sequence>KLWISPGACSLGPHILFPEAGLDFETVRINAQKGFPAEYAHINPKKRVPILQLGDDIITEAPAIMTWIAQQVPEKHLLGKTSLDIVRMYEWFN</sequence>
<dbReference type="EMBL" id="MU003512">
    <property type="protein sequence ID" value="KAF2469511.1"/>
    <property type="molecule type" value="Genomic_DNA"/>
</dbReference>
<reference evidence="1" key="1">
    <citation type="journal article" date="2020" name="Stud. Mycol.">
        <title>101 Dothideomycetes genomes: a test case for predicting lifestyles and emergence of pathogens.</title>
        <authorList>
            <person name="Haridas S."/>
            <person name="Albert R."/>
            <person name="Binder M."/>
            <person name="Bloem J."/>
            <person name="Labutti K."/>
            <person name="Salamov A."/>
            <person name="Andreopoulos B."/>
            <person name="Baker S."/>
            <person name="Barry K."/>
            <person name="Bills G."/>
            <person name="Bluhm B."/>
            <person name="Cannon C."/>
            <person name="Castanera R."/>
            <person name="Culley D."/>
            <person name="Daum C."/>
            <person name="Ezra D."/>
            <person name="Gonzalez J."/>
            <person name="Henrissat B."/>
            <person name="Kuo A."/>
            <person name="Liang C."/>
            <person name="Lipzen A."/>
            <person name="Lutzoni F."/>
            <person name="Magnuson J."/>
            <person name="Mondo S."/>
            <person name="Nolan M."/>
            <person name="Ohm R."/>
            <person name="Pangilinan J."/>
            <person name="Park H.-J."/>
            <person name="Ramirez L."/>
            <person name="Alfaro M."/>
            <person name="Sun H."/>
            <person name="Tritt A."/>
            <person name="Yoshinaga Y."/>
            <person name="Zwiers L.-H."/>
            <person name="Turgeon B."/>
            <person name="Goodwin S."/>
            <person name="Spatafora J."/>
            <person name="Crous P."/>
            <person name="Grigoriev I."/>
        </authorList>
    </citation>
    <scope>NUCLEOTIDE SEQUENCE</scope>
    <source>
        <strain evidence="1">ATCC 200398</strain>
    </source>
</reference>
<evidence type="ECO:0000313" key="2">
    <source>
        <dbReference type="Proteomes" id="UP000799755"/>
    </source>
</evidence>
<protein>
    <submittedName>
        <fullName evidence="1">Thioredoxin-like protein</fullName>
    </submittedName>
</protein>
<evidence type="ECO:0000313" key="1">
    <source>
        <dbReference type="EMBL" id="KAF2469511.1"/>
    </source>
</evidence>
<comment type="caution">
    <text evidence="1">The sequence shown here is derived from an EMBL/GenBank/DDBJ whole genome shotgun (WGS) entry which is preliminary data.</text>
</comment>
<keyword evidence="2" id="KW-1185">Reference proteome</keyword>